<dbReference type="CDD" id="cd00878">
    <property type="entry name" value="Arf_Arl"/>
    <property type="match status" value="1"/>
</dbReference>
<keyword evidence="4" id="KW-0479">Metal-binding</keyword>
<sequence length="387" mass="44355">MAISASGYYSNPICTSSMCQLNRANRYANMGNCVGGFKSRAKKTRLPFRKTKKVYLCVLGIDGAGKSTFIRALASEDITGVLPTNGFTLSEFKYKKTDIVAYDLGGGERIRAIWKNYYPEVFGLIYVIDGSDECRLDESSEVLKDVMSDENLRGKPILVLVNKKDRSGCIDEIQLSDRFCLHDLANLYTAQIRVEVCSANQGTGNAMDGAIKDGFEWLLERIFDDFDRLEKGVNEALKILKQKQEEERIRRQHRLAAALNRRDALVRRILVRKQEANVIQTRRLGTSRTQRLHNRNPMMAPLVWCRKWNEGMATSTSGRATRWHLCRKPAMTVSKVLPTRPTKRRAHALHHTCLLYNFRIQAKQRPTTRPSLAEFPQQVRRVRRRWA</sequence>
<keyword evidence="2 3" id="KW-0342">GTP-binding</keyword>
<dbReference type="PANTHER" id="PTHR46090">
    <property type="entry name" value="ADP-RIBOSYLATION FACTOR-LIKE PROTEIN 13B"/>
    <property type="match status" value="1"/>
</dbReference>
<dbReference type="AlphaFoldDB" id="F1L7W6"/>
<feature type="binding site" evidence="3">
    <location>
        <begin position="60"/>
        <end position="67"/>
    </location>
    <ligand>
        <name>GTP</name>
        <dbReference type="ChEBI" id="CHEBI:37565"/>
    </ligand>
</feature>
<dbReference type="GO" id="GO:0060170">
    <property type="term" value="C:ciliary membrane"/>
    <property type="evidence" value="ECO:0007669"/>
    <property type="project" value="TreeGrafter"/>
</dbReference>
<dbReference type="GO" id="GO:0097730">
    <property type="term" value="C:non-motile cilium"/>
    <property type="evidence" value="ECO:0007669"/>
    <property type="project" value="TreeGrafter"/>
</dbReference>
<dbReference type="SUPFAM" id="SSF52540">
    <property type="entry name" value="P-loop containing nucleoside triphosphate hydrolases"/>
    <property type="match status" value="1"/>
</dbReference>
<feature type="binding site" evidence="3">
    <location>
        <position position="106"/>
    </location>
    <ligand>
        <name>GTP</name>
        <dbReference type="ChEBI" id="CHEBI:37565"/>
    </ligand>
</feature>
<feature type="binding site" evidence="3">
    <location>
        <begin position="162"/>
        <end position="165"/>
    </location>
    <ligand>
        <name>GTP</name>
        <dbReference type="ChEBI" id="CHEBI:37565"/>
    </ligand>
</feature>
<name>F1L7W6_ASCSU</name>
<accession>F1L7W6</accession>
<dbReference type="InterPro" id="IPR006689">
    <property type="entry name" value="Small_GTPase_ARF/SAR"/>
</dbReference>
<dbReference type="EMBL" id="JI173370">
    <property type="protein sequence ID" value="ADY46220.1"/>
    <property type="molecule type" value="mRNA"/>
</dbReference>
<dbReference type="SMART" id="SM00177">
    <property type="entry name" value="ARF"/>
    <property type="match status" value="1"/>
</dbReference>
<evidence type="ECO:0000256" key="2">
    <source>
        <dbReference type="ARBA" id="ARBA00023134"/>
    </source>
</evidence>
<reference evidence="5" key="1">
    <citation type="journal article" date="2011" name="Genome Res.">
        <title>Deep small RNA sequencing from the nematode Ascaris reveals conservation, functional diversification, and novel developmental profiles.</title>
        <authorList>
            <person name="Wang J."/>
            <person name="Czech B."/>
            <person name="Crunk A."/>
            <person name="Wallace A."/>
            <person name="Mitreva M."/>
            <person name="Hannon G.J."/>
            <person name="Davis R.E."/>
        </authorList>
    </citation>
    <scope>NUCLEOTIDE SEQUENCE</scope>
</reference>
<evidence type="ECO:0000256" key="3">
    <source>
        <dbReference type="PIRSR" id="PIRSR606689-1"/>
    </source>
</evidence>
<dbReference type="PANTHER" id="PTHR46090:SF2">
    <property type="entry name" value="ADP-RIBOSYLATION FACTOR-LIKE PROTEIN 13B"/>
    <property type="match status" value="1"/>
</dbReference>
<dbReference type="GO" id="GO:0097500">
    <property type="term" value="P:receptor localization to non-motile cilium"/>
    <property type="evidence" value="ECO:0007669"/>
    <property type="project" value="TreeGrafter"/>
</dbReference>
<evidence type="ECO:0000313" key="5">
    <source>
        <dbReference type="EMBL" id="ADY46220.1"/>
    </source>
</evidence>
<feature type="binding site" evidence="4">
    <location>
        <position position="84"/>
    </location>
    <ligand>
        <name>Mg(2+)</name>
        <dbReference type="ChEBI" id="CHEBI:18420"/>
    </ligand>
</feature>
<dbReference type="PRINTS" id="PR00328">
    <property type="entry name" value="SAR1GTPBP"/>
</dbReference>
<dbReference type="InterPro" id="IPR027417">
    <property type="entry name" value="P-loop_NTPase"/>
</dbReference>
<protein>
    <submittedName>
        <fullName evidence="5">ADP-ribosylation factor-like protein 13B</fullName>
    </submittedName>
</protein>
<keyword evidence="1 3" id="KW-0547">Nucleotide-binding</keyword>
<dbReference type="GO" id="GO:1905515">
    <property type="term" value="P:non-motile cilium assembly"/>
    <property type="evidence" value="ECO:0007669"/>
    <property type="project" value="TreeGrafter"/>
</dbReference>
<dbReference type="PROSITE" id="PS51417">
    <property type="entry name" value="ARF"/>
    <property type="match status" value="1"/>
</dbReference>
<organism evidence="5">
    <name type="scientific">Ascaris suum</name>
    <name type="common">Pig roundworm</name>
    <name type="synonym">Ascaris lumbricoides</name>
    <dbReference type="NCBI Taxonomy" id="6253"/>
    <lineage>
        <taxon>Eukaryota</taxon>
        <taxon>Metazoa</taxon>
        <taxon>Ecdysozoa</taxon>
        <taxon>Nematoda</taxon>
        <taxon>Chromadorea</taxon>
        <taxon>Rhabditida</taxon>
        <taxon>Spirurina</taxon>
        <taxon>Ascaridomorpha</taxon>
        <taxon>Ascaridoidea</taxon>
        <taxon>Ascarididae</taxon>
        <taxon>Ascaris</taxon>
    </lineage>
</organism>
<dbReference type="GO" id="GO:0005525">
    <property type="term" value="F:GTP binding"/>
    <property type="evidence" value="ECO:0007669"/>
    <property type="project" value="UniProtKB-KW"/>
</dbReference>
<dbReference type="InterPro" id="IPR051995">
    <property type="entry name" value="Ciliary_GTPase"/>
</dbReference>
<dbReference type="Pfam" id="PF00025">
    <property type="entry name" value="Arf"/>
    <property type="match status" value="1"/>
</dbReference>
<dbReference type="GO" id="GO:0046872">
    <property type="term" value="F:metal ion binding"/>
    <property type="evidence" value="ECO:0007669"/>
    <property type="project" value="UniProtKB-KW"/>
</dbReference>
<evidence type="ECO:0000256" key="1">
    <source>
        <dbReference type="ARBA" id="ARBA00022741"/>
    </source>
</evidence>
<keyword evidence="4" id="KW-0460">Magnesium</keyword>
<evidence type="ECO:0000256" key="4">
    <source>
        <dbReference type="PIRSR" id="PIRSR606689-2"/>
    </source>
</evidence>
<dbReference type="Gene3D" id="3.40.50.300">
    <property type="entry name" value="P-loop containing nucleotide triphosphate hydrolases"/>
    <property type="match status" value="1"/>
</dbReference>
<dbReference type="SMART" id="SM00178">
    <property type="entry name" value="SAR"/>
    <property type="match status" value="1"/>
</dbReference>
<dbReference type="GO" id="GO:0003924">
    <property type="term" value="F:GTPase activity"/>
    <property type="evidence" value="ECO:0007669"/>
    <property type="project" value="InterPro"/>
</dbReference>
<proteinExistence type="evidence at transcript level"/>
<feature type="binding site" evidence="4">
    <location>
        <position position="67"/>
    </location>
    <ligand>
        <name>Mg(2+)</name>
        <dbReference type="ChEBI" id="CHEBI:18420"/>
    </ligand>
</feature>